<dbReference type="Proteomes" id="UP000254889">
    <property type="component" value="Chromosome"/>
</dbReference>
<evidence type="ECO:0000313" key="4">
    <source>
        <dbReference type="Proteomes" id="UP000254889"/>
    </source>
</evidence>
<dbReference type="InterPro" id="IPR002563">
    <property type="entry name" value="Flavin_Rdtase-like_dom"/>
</dbReference>
<name>A0A345ZVK7_9HYPH</name>
<dbReference type="SMART" id="SM00903">
    <property type="entry name" value="Flavin_Reduct"/>
    <property type="match status" value="1"/>
</dbReference>
<evidence type="ECO:0000256" key="1">
    <source>
        <dbReference type="ARBA" id="ARBA00023002"/>
    </source>
</evidence>
<gene>
    <name evidence="3" type="ORF">DW352_10785</name>
</gene>
<dbReference type="EMBL" id="CP031417">
    <property type="protein sequence ID" value="AXK80954.1"/>
    <property type="molecule type" value="Genomic_DNA"/>
</dbReference>
<protein>
    <submittedName>
        <fullName evidence="3">Flavin reductase</fullName>
    </submittedName>
</protein>
<dbReference type="Pfam" id="PF01613">
    <property type="entry name" value="Flavin_Reduct"/>
    <property type="match status" value="1"/>
</dbReference>
<evidence type="ECO:0000313" key="3">
    <source>
        <dbReference type="EMBL" id="AXK80954.1"/>
    </source>
</evidence>
<dbReference type="PANTHER" id="PTHR30466">
    <property type="entry name" value="FLAVIN REDUCTASE"/>
    <property type="match status" value="1"/>
</dbReference>
<proteinExistence type="predicted"/>
<keyword evidence="4" id="KW-1185">Reference proteome</keyword>
<dbReference type="PANTHER" id="PTHR30466:SF1">
    <property type="entry name" value="FMN REDUCTASE (NADH) RUTF"/>
    <property type="match status" value="1"/>
</dbReference>
<dbReference type="KEGG" id="ptaw:DW352_10785"/>
<reference evidence="3 4" key="1">
    <citation type="submission" date="2018-07" db="EMBL/GenBank/DDBJ databases">
        <authorList>
            <person name="Quirk P.G."/>
            <person name="Krulwich T.A."/>
        </authorList>
    </citation>
    <scope>NUCLEOTIDE SEQUENCE [LARGE SCALE GENOMIC DNA]</scope>
    <source>
        <strain evidence="3 4">CC-BB4</strain>
    </source>
</reference>
<organism evidence="3 4">
    <name type="scientific">Pseudolabrys taiwanensis</name>
    <dbReference type="NCBI Taxonomy" id="331696"/>
    <lineage>
        <taxon>Bacteria</taxon>
        <taxon>Pseudomonadati</taxon>
        <taxon>Pseudomonadota</taxon>
        <taxon>Alphaproteobacteria</taxon>
        <taxon>Hyphomicrobiales</taxon>
        <taxon>Xanthobacteraceae</taxon>
        <taxon>Pseudolabrys</taxon>
    </lineage>
</organism>
<sequence>MAHLPHAANAFRLAMRRFASTVSVISTLNDNVRHAMTATAVTSLSMEPPSLLVCVYRESRFHKVLQDQELFCVNVLYSDQSEASQAFSKPATAQDYDRFGWSNADGFCYLTDAQANLFCRNTRQISFGSHTIFIGTVLDVTLRESVAPLIFQNGQYGAHMPLTASRTT</sequence>
<evidence type="ECO:0000259" key="2">
    <source>
        <dbReference type="SMART" id="SM00903"/>
    </source>
</evidence>
<accession>A0A345ZVK7</accession>
<dbReference type="OrthoDB" id="9789254at2"/>
<dbReference type="Gene3D" id="2.30.110.10">
    <property type="entry name" value="Electron Transport, Fmn-binding Protein, Chain A"/>
    <property type="match status" value="1"/>
</dbReference>
<dbReference type="SUPFAM" id="SSF50475">
    <property type="entry name" value="FMN-binding split barrel"/>
    <property type="match status" value="1"/>
</dbReference>
<dbReference type="InterPro" id="IPR050268">
    <property type="entry name" value="NADH-dep_flavin_reductase"/>
</dbReference>
<dbReference type="RefSeq" id="WP_115691101.1">
    <property type="nucleotide sequence ID" value="NZ_CP031417.1"/>
</dbReference>
<dbReference type="GO" id="GO:0010181">
    <property type="term" value="F:FMN binding"/>
    <property type="evidence" value="ECO:0007669"/>
    <property type="project" value="InterPro"/>
</dbReference>
<keyword evidence="1" id="KW-0560">Oxidoreductase</keyword>
<dbReference type="AlphaFoldDB" id="A0A345ZVK7"/>
<dbReference type="GO" id="GO:0042602">
    <property type="term" value="F:riboflavin reductase (NADPH) activity"/>
    <property type="evidence" value="ECO:0007669"/>
    <property type="project" value="TreeGrafter"/>
</dbReference>
<feature type="domain" description="Flavin reductase like" evidence="2">
    <location>
        <begin position="15"/>
        <end position="158"/>
    </location>
</feature>
<dbReference type="InterPro" id="IPR012349">
    <property type="entry name" value="Split_barrel_FMN-bd"/>
</dbReference>